<comment type="caution">
    <text evidence="1">The sequence shown here is derived from an EMBL/GenBank/DDBJ whole genome shotgun (WGS) entry which is preliminary data.</text>
</comment>
<keyword evidence="2" id="KW-1185">Reference proteome</keyword>
<name>A0A2S8RWG6_9RHOB</name>
<evidence type="ECO:0000313" key="1">
    <source>
        <dbReference type="EMBL" id="PQV52890.1"/>
    </source>
</evidence>
<protein>
    <submittedName>
        <fullName evidence="1">Putative RecA/RadA family phage recombinase</fullName>
    </submittedName>
</protein>
<proteinExistence type="predicted"/>
<evidence type="ECO:0000313" key="2">
    <source>
        <dbReference type="Proteomes" id="UP000238338"/>
    </source>
</evidence>
<dbReference type="Proteomes" id="UP000238338">
    <property type="component" value="Unassembled WGS sequence"/>
</dbReference>
<accession>A0A2S8RWG6</accession>
<dbReference type="RefSeq" id="WP_105516535.1">
    <property type="nucleotide sequence ID" value="NZ_PVEP01000015.1"/>
</dbReference>
<dbReference type="InterPro" id="IPR011231">
    <property type="entry name" value="Phage_VT1-Sakai_H0018"/>
</dbReference>
<reference evidence="1 2" key="1">
    <citation type="submission" date="2018-02" db="EMBL/GenBank/DDBJ databases">
        <title>Genomic Encyclopedia of Archaeal and Bacterial Type Strains, Phase II (KMG-II): from individual species to whole genera.</title>
        <authorList>
            <person name="Goeker M."/>
        </authorList>
    </citation>
    <scope>NUCLEOTIDE SEQUENCE [LARGE SCALE GENOMIC DNA]</scope>
    <source>
        <strain evidence="1 2">DSM 18921</strain>
    </source>
</reference>
<dbReference type="PIRSF" id="PIRSF030771">
    <property type="entry name" value="UCP030771"/>
    <property type="match status" value="1"/>
</dbReference>
<gene>
    <name evidence="1" type="ORF">LX70_03996</name>
</gene>
<dbReference type="OrthoDB" id="5365964at2"/>
<dbReference type="AlphaFoldDB" id="A0A2S8RWG6"/>
<dbReference type="Pfam" id="PF09956">
    <property type="entry name" value="Phage_cement_2"/>
    <property type="match status" value="1"/>
</dbReference>
<organism evidence="1 2">
    <name type="scientific">Albidovulum denitrificans</name>
    <dbReference type="NCBI Taxonomy" id="404881"/>
    <lineage>
        <taxon>Bacteria</taxon>
        <taxon>Pseudomonadati</taxon>
        <taxon>Pseudomonadota</taxon>
        <taxon>Alphaproteobacteria</taxon>
        <taxon>Rhodobacterales</taxon>
        <taxon>Paracoccaceae</taxon>
        <taxon>Albidovulum</taxon>
    </lineage>
</organism>
<sequence length="107" mass="10978">MKNYVQDGVRVTVPAPYDVLSGGGLLVGTLFGIAVYDATSGNDVLIQTTGVVQHAKTSAQAWTVGAAIYWDDTNKVLTTTATGNTLVGKALQAAVNPSATGIVRLNG</sequence>
<dbReference type="EMBL" id="PVEP01000015">
    <property type="protein sequence ID" value="PQV52890.1"/>
    <property type="molecule type" value="Genomic_DNA"/>
</dbReference>